<evidence type="ECO:0000259" key="2">
    <source>
        <dbReference type="Pfam" id="PF00188"/>
    </source>
</evidence>
<evidence type="ECO:0000256" key="1">
    <source>
        <dbReference type="SAM" id="Phobius"/>
    </source>
</evidence>
<dbReference type="InterPro" id="IPR035940">
    <property type="entry name" value="CAP_sf"/>
</dbReference>
<comment type="caution">
    <text evidence="3">The sequence shown here is derived from an EMBL/GenBank/DDBJ whole genome shotgun (WGS) entry which is preliminary data.</text>
</comment>
<sequence>MGQESVASGRTGRKAEQRGDRSGLHRTFLVVATLIAALVAAVLPAAAAPVAPRVAQQVDFDKQMLVLINQARTANGLPVLAEARGLTAVAVNWSNKMNAGDTGFTLAHNPNAWTQVAQNGASSRTSWAENVAWASTSTSTAQQVFDAYMKSAGHRANILGKDYKYIGVGTVSGTRGLWNTVEFTDKVETGQVVSAAVLDVVEGIFVRAGGAVYRIVGGAPVYVSNWASVGGAQPVVSLTTAEFGALNTYPKDGTFVRAGGAVYQIVGGAPLYVSSWAAVGGTRSAVTVDPAAITNAGKSGVWSHLRKAPADNTFVRAGTGSVFQFVGGAPLYVSSWAAVGGTRSAVTVDPSAVTKAGTGRWANLSFRPADGTFVRAAGKVYRIAGGAPLYVSSWAAVGTTGSPVTIDPLTVTNGGKAGSWNHLLWYPQTTTYVRAKATNKVYRIVSGKPVAVTSWASVGGVKPTTVVDNAAIAYAGRGSVWNHLRK</sequence>
<feature type="transmembrane region" description="Helical" evidence="1">
    <location>
        <begin position="27"/>
        <end position="47"/>
    </location>
</feature>
<dbReference type="AlphaFoldDB" id="A0A7K1FJ35"/>
<dbReference type="Proteomes" id="UP000460221">
    <property type="component" value="Unassembled WGS sequence"/>
</dbReference>
<evidence type="ECO:0000313" key="4">
    <source>
        <dbReference type="Proteomes" id="UP000460221"/>
    </source>
</evidence>
<organism evidence="3 4">
    <name type="scientific">Nakamurella alba</name>
    <dbReference type="NCBI Taxonomy" id="2665158"/>
    <lineage>
        <taxon>Bacteria</taxon>
        <taxon>Bacillati</taxon>
        <taxon>Actinomycetota</taxon>
        <taxon>Actinomycetes</taxon>
        <taxon>Nakamurellales</taxon>
        <taxon>Nakamurellaceae</taxon>
        <taxon>Nakamurella</taxon>
    </lineage>
</organism>
<protein>
    <recommendedName>
        <fullName evidence="2">SCP domain-containing protein</fullName>
    </recommendedName>
</protein>
<dbReference type="Pfam" id="PF00188">
    <property type="entry name" value="CAP"/>
    <property type="match status" value="1"/>
</dbReference>
<feature type="domain" description="SCP" evidence="2">
    <location>
        <begin position="67"/>
        <end position="176"/>
    </location>
</feature>
<dbReference type="CDD" id="cd05379">
    <property type="entry name" value="CAP_bacterial"/>
    <property type="match status" value="1"/>
</dbReference>
<keyword evidence="1" id="KW-0812">Transmembrane</keyword>
<gene>
    <name evidence="3" type="ORF">GIS00_09260</name>
</gene>
<name>A0A7K1FJ35_9ACTN</name>
<dbReference type="SUPFAM" id="SSF55797">
    <property type="entry name" value="PR-1-like"/>
    <property type="match status" value="1"/>
</dbReference>
<dbReference type="Gene3D" id="3.40.33.10">
    <property type="entry name" value="CAP"/>
    <property type="match status" value="1"/>
</dbReference>
<proteinExistence type="predicted"/>
<dbReference type="PANTHER" id="PTHR31157">
    <property type="entry name" value="SCP DOMAIN-CONTAINING PROTEIN"/>
    <property type="match status" value="1"/>
</dbReference>
<dbReference type="EMBL" id="WLYK01000002">
    <property type="protein sequence ID" value="MTD14132.1"/>
    <property type="molecule type" value="Genomic_DNA"/>
</dbReference>
<dbReference type="PANTHER" id="PTHR31157:SF1">
    <property type="entry name" value="SCP DOMAIN-CONTAINING PROTEIN"/>
    <property type="match status" value="1"/>
</dbReference>
<accession>A0A7K1FJ35</accession>
<keyword evidence="1" id="KW-1133">Transmembrane helix</keyword>
<dbReference type="RefSeq" id="WP_154768154.1">
    <property type="nucleotide sequence ID" value="NZ_WLYK01000002.1"/>
</dbReference>
<reference evidence="3 4" key="1">
    <citation type="submission" date="2019-11" db="EMBL/GenBank/DDBJ databases">
        <authorList>
            <person name="Jiang L.-Q."/>
        </authorList>
    </citation>
    <scope>NUCLEOTIDE SEQUENCE [LARGE SCALE GENOMIC DNA]</scope>
    <source>
        <strain evidence="3 4">YIM 132087</strain>
    </source>
</reference>
<evidence type="ECO:0000313" key="3">
    <source>
        <dbReference type="EMBL" id="MTD14132.1"/>
    </source>
</evidence>
<keyword evidence="4" id="KW-1185">Reference proteome</keyword>
<dbReference type="InterPro" id="IPR014044">
    <property type="entry name" value="CAP_dom"/>
</dbReference>
<keyword evidence="1" id="KW-0472">Membrane</keyword>